<comment type="caution">
    <text evidence="2">The sequence shown here is derived from an EMBL/GenBank/DDBJ whole genome shotgun (WGS) entry which is preliminary data.</text>
</comment>
<proteinExistence type="predicted"/>
<dbReference type="EMBL" id="CAJMWS010000303">
    <property type="protein sequence ID" value="CAE6400979.1"/>
    <property type="molecule type" value="Genomic_DNA"/>
</dbReference>
<dbReference type="AlphaFoldDB" id="A0A8H3A9A2"/>
<feature type="region of interest" description="Disordered" evidence="1">
    <location>
        <begin position="56"/>
        <end position="102"/>
    </location>
</feature>
<dbReference type="Proteomes" id="UP000663846">
    <property type="component" value="Unassembled WGS sequence"/>
</dbReference>
<name>A0A8H3A9A2_9AGAM</name>
<feature type="compositionally biased region" description="Low complexity" evidence="1">
    <location>
        <begin position="66"/>
        <end position="77"/>
    </location>
</feature>
<evidence type="ECO:0000256" key="1">
    <source>
        <dbReference type="SAM" id="MobiDB-lite"/>
    </source>
</evidence>
<reference evidence="2" key="1">
    <citation type="submission" date="2021-01" db="EMBL/GenBank/DDBJ databases">
        <authorList>
            <person name="Kaushik A."/>
        </authorList>
    </citation>
    <scope>NUCLEOTIDE SEQUENCE</scope>
    <source>
        <strain evidence="2">AG1-1C</strain>
    </source>
</reference>
<sequence>MSLLFSKPRTVYEASSIGSSSTSLLISKEEKCPYTSSGKDYSAAYGNLTSQYGASAHTPTFNMGLPQSKSQPQNSQKTRAKGFGAHENKYGAVGHGSTTSVI</sequence>
<gene>
    <name evidence="2" type="ORF">RDB_LOCUS55839</name>
</gene>
<evidence type="ECO:0000313" key="3">
    <source>
        <dbReference type="Proteomes" id="UP000663846"/>
    </source>
</evidence>
<organism evidence="2 3">
    <name type="scientific">Rhizoctonia solani</name>
    <dbReference type="NCBI Taxonomy" id="456999"/>
    <lineage>
        <taxon>Eukaryota</taxon>
        <taxon>Fungi</taxon>
        <taxon>Dikarya</taxon>
        <taxon>Basidiomycota</taxon>
        <taxon>Agaricomycotina</taxon>
        <taxon>Agaricomycetes</taxon>
        <taxon>Cantharellales</taxon>
        <taxon>Ceratobasidiaceae</taxon>
        <taxon>Rhizoctonia</taxon>
    </lineage>
</organism>
<protein>
    <submittedName>
        <fullName evidence="2">Uncharacterized protein</fullName>
    </submittedName>
</protein>
<evidence type="ECO:0000313" key="2">
    <source>
        <dbReference type="EMBL" id="CAE6400979.1"/>
    </source>
</evidence>
<accession>A0A8H3A9A2</accession>